<gene>
    <name evidence="3" type="primary">liaR_1</name>
    <name evidence="3" type="ORF">MiTe_02716</name>
</gene>
<dbReference type="PROSITE" id="PS50110">
    <property type="entry name" value="RESPONSE_REGULATORY"/>
    <property type="match status" value="1"/>
</dbReference>
<dbReference type="EMBL" id="BHVP01000051">
    <property type="protein sequence ID" value="GCA75879.1"/>
    <property type="molecule type" value="Genomic_DNA"/>
</dbReference>
<sequence>MKPIDLIKVLIADDHDLTCLGLKTLISQQPHCQVAGIAVNGQQAIALAKIYQPDVTPCATIFLVLIYKAFRNQQR</sequence>
<name>A0A5A5RM37_MICAE</name>
<proteinExistence type="predicted"/>
<dbReference type="AlphaFoldDB" id="A0A5A5RM37"/>
<dbReference type="GO" id="GO:0000160">
    <property type="term" value="P:phosphorelay signal transduction system"/>
    <property type="evidence" value="ECO:0007669"/>
    <property type="project" value="InterPro"/>
</dbReference>
<reference evidence="3 4" key="1">
    <citation type="submission" date="2018-09" db="EMBL/GenBank/DDBJ databases">
        <title>Evolutionary history of phycoerythrin pigmentation in the water bloom-forming cyanobacterium Microcystis aeruginosa.</title>
        <authorList>
            <person name="Tanabe Y."/>
            <person name="Tanabe Y."/>
            <person name="Yamaguchi H."/>
        </authorList>
    </citation>
    <scope>NUCLEOTIDE SEQUENCE [LARGE SCALE GENOMIC DNA]</scope>
    <source>
        <strain evidence="3 4">NIES-2520</strain>
    </source>
</reference>
<dbReference type="InterPro" id="IPR001789">
    <property type="entry name" value="Sig_transdc_resp-reg_receiver"/>
</dbReference>
<comment type="caution">
    <text evidence="3">The sequence shown here is derived from an EMBL/GenBank/DDBJ whole genome shotgun (WGS) entry which is preliminary data.</text>
</comment>
<dbReference type="Gene3D" id="3.40.50.2300">
    <property type="match status" value="1"/>
</dbReference>
<dbReference type="Proteomes" id="UP000324917">
    <property type="component" value="Unassembled WGS sequence"/>
</dbReference>
<evidence type="ECO:0000256" key="1">
    <source>
        <dbReference type="PROSITE-ProRule" id="PRU00169"/>
    </source>
</evidence>
<evidence type="ECO:0000313" key="3">
    <source>
        <dbReference type="EMBL" id="GCA75879.1"/>
    </source>
</evidence>
<evidence type="ECO:0000259" key="2">
    <source>
        <dbReference type="PROSITE" id="PS50110"/>
    </source>
</evidence>
<dbReference type="InterPro" id="IPR011006">
    <property type="entry name" value="CheY-like_superfamily"/>
</dbReference>
<protein>
    <submittedName>
        <fullName evidence="3">Transcriptional regulatory protein LiaR</fullName>
    </submittedName>
</protein>
<comment type="caution">
    <text evidence="1">Lacks conserved residue(s) required for the propagation of feature annotation.</text>
</comment>
<feature type="domain" description="Response regulatory" evidence="2">
    <location>
        <begin position="8"/>
        <end position="75"/>
    </location>
</feature>
<evidence type="ECO:0000313" key="4">
    <source>
        <dbReference type="Proteomes" id="UP000324917"/>
    </source>
</evidence>
<dbReference type="RefSeq" id="WP_253881292.1">
    <property type="nucleotide sequence ID" value="NZ_BHVP01000051.1"/>
</dbReference>
<accession>A0A5A5RM37</accession>
<organism evidence="3 4">
    <name type="scientific">Microcystis aeruginosa NIES-2520</name>
    <dbReference type="NCBI Taxonomy" id="2303982"/>
    <lineage>
        <taxon>Bacteria</taxon>
        <taxon>Bacillati</taxon>
        <taxon>Cyanobacteriota</taxon>
        <taxon>Cyanophyceae</taxon>
        <taxon>Oscillatoriophycideae</taxon>
        <taxon>Chroococcales</taxon>
        <taxon>Microcystaceae</taxon>
        <taxon>Microcystis</taxon>
    </lineage>
</organism>
<dbReference type="SUPFAM" id="SSF52172">
    <property type="entry name" value="CheY-like"/>
    <property type="match status" value="1"/>
</dbReference>